<feature type="region of interest" description="Disordered" evidence="1">
    <location>
        <begin position="58"/>
        <end position="82"/>
    </location>
</feature>
<evidence type="ECO:0000256" key="1">
    <source>
        <dbReference type="SAM" id="MobiDB-lite"/>
    </source>
</evidence>
<dbReference type="EMBL" id="OK040171">
    <property type="protein sequence ID" value="UAV84637.1"/>
    <property type="molecule type" value="Genomic_DNA"/>
</dbReference>
<dbReference type="Proteomes" id="UP000827914">
    <property type="component" value="Segment"/>
</dbReference>
<protein>
    <submittedName>
        <fullName evidence="2">Uncharacterized protein</fullName>
    </submittedName>
</protein>
<proteinExistence type="predicted"/>
<gene>
    <name evidence="2" type="ORF">PHB09_142</name>
</gene>
<keyword evidence="3" id="KW-1185">Reference proteome</keyword>
<sequence>MGYGGLYHCVLQAIKPSRKLYKSDLLSNEKVNTMRTVKAQEFVKPYEYEAAKKQARRQEIGRRSGRRGTPAWGVWAESEQGV</sequence>
<name>A0AAE8XD89_9CAUD</name>
<accession>A0AAE8XD89</accession>
<reference evidence="2" key="1">
    <citation type="submission" date="2021-09" db="EMBL/GenBank/DDBJ databases">
        <authorList>
            <person name="Liu Y."/>
        </authorList>
    </citation>
    <scope>NUCLEOTIDE SEQUENCE</scope>
</reference>
<evidence type="ECO:0000313" key="3">
    <source>
        <dbReference type="Proteomes" id="UP000827914"/>
    </source>
</evidence>
<organism evidence="2 3">
    <name type="scientific">Pseudomonas phage PHB09</name>
    <dbReference type="NCBI Taxonomy" id="2867265"/>
    <lineage>
        <taxon>Viruses</taxon>
        <taxon>Duplodnaviria</taxon>
        <taxon>Heunggongvirae</taxon>
        <taxon>Uroviricota</taxon>
        <taxon>Caudoviricetes</taxon>
        <taxon>Vandenendeviridae</taxon>
        <taxon>Gorskivirinae</taxon>
        <taxon>Dilongvirus</taxon>
        <taxon>Dilongvirus PHB09</taxon>
    </lineage>
</organism>
<evidence type="ECO:0000313" key="2">
    <source>
        <dbReference type="EMBL" id="UAV84637.1"/>
    </source>
</evidence>